<sequence length="268" mass="30059">MDHLEVIETIRSSLSTAPNVRALYLSGSHGNGLADEYSDIDFVMVTTDGATDEVSKLWQEAVSKIGEIVLWRDRTTRPVLINAITDDWTRIDALILKPDQMGLQTQDSLKPLFDHAGIFDSLAKSATNKGPNRARFKYQFEEFIRILGLLHLAAGRKEYINGVLGVFHLRNLLVDLLIEETGAPNRGGVLHLNRLISDEQKELLTSLPPAVPNLDAMVTAHLAYAAAYLPRARKLAQQWDIEWPERFEAATWAQLNRSMSIEPPYSLD</sequence>
<reference evidence="1 2" key="1">
    <citation type="submission" date="2018-05" db="EMBL/GenBank/DDBJ databases">
        <authorList>
            <person name="Zhang Y.-J."/>
        </authorList>
    </citation>
    <scope>NUCLEOTIDE SEQUENCE [LARGE SCALE GENOMIC DNA]</scope>
    <source>
        <strain evidence="1 2">CY04</strain>
    </source>
</reference>
<evidence type="ECO:0000313" key="1">
    <source>
        <dbReference type="EMBL" id="NIZ60287.1"/>
    </source>
</evidence>
<dbReference type="InterPro" id="IPR007530">
    <property type="entry name" value="Aminoglycoside_adenylylTfrase"/>
</dbReference>
<dbReference type="InterPro" id="IPR043519">
    <property type="entry name" value="NT_sf"/>
</dbReference>
<gene>
    <name evidence="1" type="ORF">DL239_04785</name>
</gene>
<accession>A0ABX0W3T6</accession>
<protein>
    <recommendedName>
        <fullName evidence="3">Nucleotidyltransferase domain-containing protein</fullName>
    </recommendedName>
</protein>
<dbReference type="Proteomes" id="UP001429564">
    <property type="component" value="Unassembled WGS sequence"/>
</dbReference>
<dbReference type="EMBL" id="QHLQ01000003">
    <property type="protein sequence ID" value="NIZ60287.1"/>
    <property type="molecule type" value="Genomic_DNA"/>
</dbReference>
<comment type="caution">
    <text evidence="1">The sequence shown here is derived from an EMBL/GenBank/DDBJ whole genome shotgun (WGS) entry which is preliminary data.</text>
</comment>
<evidence type="ECO:0008006" key="3">
    <source>
        <dbReference type="Google" id="ProtNLM"/>
    </source>
</evidence>
<dbReference type="Pfam" id="PF04439">
    <property type="entry name" value="Adenyl_transf"/>
    <property type="match status" value="1"/>
</dbReference>
<proteinExistence type="predicted"/>
<evidence type="ECO:0000313" key="2">
    <source>
        <dbReference type="Proteomes" id="UP001429564"/>
    </source>
</evidence>
<organism evidence="1 2">
    <name type="scientific">Parasedimentitalea denitrificans</name>
    <dbReference type="NCBI Taxonomy" id="2211118"/>
    <lineage>
        <taxon>Bacteria</taxon>
        <taxon>Pseudomonadati</taxon>
        <taxon>Pseudomonadota</taxon>
        <taxon>Alphaproteobacteria</taxon>
        <taxon>Rhodobacterales</taxon>
        <taxon>Paracoccaceae</taxon>
        <taxon>Parasedimentitalea</taxon>
    </lineage>
</organism>
<dbReference type="CDD" id="cd05403">
    <property type="entry name" value="NT_KNTase_like"/>
    <property type="match status" value="1"/>
</dbReference>
<name>A0ABX0W3T6_9RHOB</name>
<dbReference type="Gene3D" id="3.30.460.10">
    <property type="entry name" value="Beta Polymerase, domain 2"/>
    <property type="match status" value="1"/>
</dbReference>
<keyword evidence="2" id="KW-1185">Reference proteome</keyword>
<dbReference type="SUPFAM" id="SSF81301">
    <property type="entry name" value="Nucleotidyltransferase"/>
    <property type="match status" value="1"/>
</dbReference>
<dbReference type="RefSeq" id="WP_167682860.1">
    <property type="nucleotide sequence ID" value="NZ_QHLQ01000003.1"/>
</dbReference>